<proteinExistence type="predicted"/>
<dbReference type="Proteomes" id="UP000009138">
    <property type="component" value="Unassembled WGS sequence"/>
</dbReference>
<reference evidence="3 4" key="1">
    <citation type="journal article" date="2009" name="PLoS Genet.">
        <title>Genomic analysis of the basal lineage fungus Rhizopus oryzae reveals a whole-genome duplication.</title>
        <authorList>
            <person name="Ma L.-J."/>
            <person name="Ibrahim A.S."/>
            <person name="Skory C."/>
            <person name="Grabherr M.G."/>
            <person name="Burger G."/>
            <person name="Butler M."/>
            <person name="Elias M."/>
            <person name="Idnurm A."/>
            <person name="Lang B.F."/>
            <person name="Sone T."/>
            <person name="Abe A."/>
            <person name="Calvo S.E."/>
            <person name="Corrochano L.M."/>
            <person name="Engels R."/>
            <person name="Fu J."/>
            <person name="Hansberg W."/>
            <person name="Kim J.-M."/>
            <person name="Kodira C.D."/>
            <person name="Koehrsen M.J."/>
            <person name="Liu B."/>
            <person name="Miranda-Saavedra D."/>
            <person name="O'Leary S."/>
            <person name="Ortiz-Castellanos L."/>
            <person name="Poulter R."/>
            <person name="Rodriguez-Romero J."/>
            <person name="Ruiz-Herrera J."/>
            <person name="Shen Y.-Q."/>
            <person name="Zeng Q."/>
            <person name="Galagan J."/>
            <person name="Birren B.W."/>
            <person name="Cuomo C.A."/>
            <person name="Wickes B.L."/>
        </authorList>
    </citation>
    <scope>NUCLEOTIDE SEQUENCE [LARGE SCALE GENOMIC DNA]</scope>
    <source>
        <strain evidence="4">RA 99-880 / ATCC MYA-4621 / FGSC 9543 / NRRL 43880</strain>
    </source>
</reference>
<evidence type="ECO:0000313" key="4">
    <source>
        <dbReference type="Proteomes" id="UP000009138"/>
    </source>
</evidence>
<dbReference type="EMBL" id="GG669552">
    <property type="protein sequence ID" value="EIE92728.1"/>
    <property type="molecule type" value="Genomic_DNA"/>
</dbReference>
<name>I1CW98_RHIO9</name>
<keyword evidence="1" id="KW-0175">Coiled coil</keyword>
<accession>I1CW98</accession>
<dbReference type="RefSeq" id="XP_067528124.1">
    <property type="nucleotide sequence ID" value="XM_067672023.1"/>
</dbReference>
<dbReference type="InParanoid" id="I1CW98"/>
<dbReference type="AlphaFoldDB" id="I1CW98"/>
<dbReference type="OrthoDB" id="2292645at2759"/>
<keyword evidence="4" id="KW-1185">Reference proteome</keyword>
<evidence type="ECO:0000256" key="2">
    <source>
        <dbReference type="SAM" id="MobiDB-lite"/>
    </source>
</evidence>
<evidence type="ECO:0000313" key="3">
    <source>
        <dbReference type="EMBL" id="EIE92728.1"/>
    </source>
</evidence>
<evidence type="ECO:0000256" key="1">
    <source>
        <dbReference type="SAM" id="Coils"/>
    </source>
</evidence>
<feature type="region of interest" description="Disordered" evidence="2">
    <location>
        <begin position="1"/>
        <end position="21"/>
    </location>
</feature>
<feature type="coiled-coil region" evidence="1">
    <location>
        <begin position="81"/>
        <end position="122"/>
    </location>
</feature>
<sequence>MSDRVIQFNPAPANTRGSNSVGQPIAVPLRVVVPELASSDAIPDSFAYPRPGFPPMTHVQKRMRQAEDMETDEASLSFSIYMEIRKENYDLKEMLRKEQEEKLALQMAYRKLKEAYDELEAESGKGAKPIATAVKDAVRNHYNNLPPSSQYVLEKPLKSTENQKVFKLLQDYVSSHYSYKNTNNRDLRKYLERQYYTKKAGISTGEEVDPVEDFIRKRKAAKVTRRSAKTRARKAIYEQYKDQGVYNNYPNCEYLLQQQYMSEEEDMYSSDTMDKVEEVLLERNPDRTTPFTEKERMSVLCKKTVDYFEVRVPTYRSPACTEFFKLLDDQIASEKAKRQRTGNSSIQFLPRIQRKCSLPVPDFIKKENITEEGIAWAFGSEMELDEGNLLF</sequence>
<organism evidence="3 4">
    <name type="scientific">Rhizopus delemar (strain RA 99-880 / ATCC MYA-4621 / FGSC 9543 / NRRL 43880)</name>
    <name type="common">Mucormycosis agent</name>
    <name type="synonym">Rhizopus arrhizus var. delemar</name>
    <dbReference type="NCBI Taxonomy" id="246409"/>
    <lineage>
        <taxon>Eukaryota</taxon>
        <taxon>Fungi</taxon>
        <taxon>Fungi incertae sedis</taxon>
        <taxon>Mucoromycota</taxon>
        <taxon>Mucoromycotina</taxon>
        <taxon>Mucoromycetes</taxon>
        <taxon>Mucorales</taxon>
        <taxon>Mucorineae</taxon>
        <taxon>Rhizopodaceae</taxon>
        <taxon>Rhizopus</taxon>
    </lineage>
</organism>
<gene>
    <name evidence="3" type="ORF">RO3G_17440</name>
</gene>
<dbReference type="VEuPathDB" id="FungiDB:RO3G_17440"/>
<protein>
    <submittedName>
        <fullName evidence="3">Uncharacterized protein</fullName>
    </submittedName>
</protein>
<dbReference type="GeneID" id="93624404"/>